<proteinExistence type="predicted"/>
<name>A0A8D8XDV2_9HEMI</name>
<accession>A0A8D8XDV2</accession>
<sequence length="120" mass="13907">MEGTKKQISVVVNNTIRDCDPFNNTHNIYIGLSFGHTRVVRFSQSKQMETNCHIVTIYRVHVILDCDVASSPYSLGTYYLCGILTSRIFRWCKTGNILLYTQEKENILFLLNVHLLIFIF</sequence>
<evidence type="ECO:0000313" key="1">
    <source>
        <dbReference type="EMBL" id="CAG6693538.1"/>
    </source>
</evidence>
<reference evidence="1" key="1">
    <citation type="submission" date="2021-05" db="EMBL/GenBank/DDBJ databases">
        <authorList>
            <person name="Alioto T."/>
            <person name="Alioto T."/>
            <person name="Gomez Garrido J."/>
        </authorList>
    </citation>
    <scope>NUCLEOTIDE SEQUENCE</scope>
</reference>
<protein>
    <submittedName>
        <fullName evidence="1">Uncharacterized protein</fullName>
    </submittedName>
</protein>
<dbReference type="AlphaFoldDB" id="A0A8D8XDV2"/>
<dbReference type="EMBL" id="HBUF01313277">
    <property type="protein sequence ID" value="CAG6693538.1"/>
    <property type="molecule type" value="Transcribed_RNA"/>
</dbReference>
<organism evidence="1">
    <name type="scientific">Cacopsylla melanoneura</name>
    <dbReference type="NCBI Taxonomy" id="428564"/>
    <lineage>
        <taxon>Eukaryota</taxon>
        <taxon>Metazoa</taxon>
        <taxon>Ecdysozoa</taxon>
        <taxon>Arthropoda</taxon>
        <taxon>Hexapoda</taxon>
        <taxon>Insecta</taxon>
        <taxon>Pterygota</taxon>
        <taxon>Neoptera</taxon>
        <taxon>Paraneoptera</taxon>
        <taxon>Hemiptera</taxon>
        <taxon>Sternorrhyncha</taxon>
        <taxon>Psylloidea</taxon>
        <taxon>Psyllidae</taxon>
        <taxon>Psyllinae</taxon>
        <taxon>Cacopsylla</taxon>
    </lineage>
</organism>